<name>A0A1F8B9D6_9BACT</name>
<dbReference type="AlphaFoldDB" id="A0A1F8B9D6"/>
<protein>
    <recommendedName>
        <fullName evidence="8">Carbamoyltransferase</fullName>
        <ecNumber evidence="8">6.2.-.-</ecNumber>
    </recommendedName>
</protein>
<accession>A0A1F8B9D6</accession>
<dbReference type="InterPro" id="IPR041440">
    <property type="entry name" value="HypF_C"/>
</dbReference>
<dbReference type="InterPro" id="IPR001792">
    <property type="entry name" value="Acylphosphatase-like_dom"/>
</dbReference>
<dbReference type="Pfam" id="PF22521">
    <property type="entry name" value="HypF_C_2"/>
    <property type="match status" value="1"/>
</dbReference>
<dbReference type="Pfam" id="PF07503">
    <property type="entry name" value="zf-HYPF"/>
    <property type="match status" value="2"/>
</dbReference>
<dbReference type="GO" id="GO:0051604">
    <property type="term" value="P:protein maturation"/>
    <property type="evidence" value="ECO:0007669"/>
    <property type="project" value="TreeGrafter"/>
</dbReference>
<dbReference type="Gene3D" id="3.30.110.120">
    <property type="match status" value="1"/>
</dbReference>
<evidence type="ECO:0000256" key="5">
    <source>
        <dbReference type="ARBA" id="ARBA00022771"/>
    </source>
</evidence>
<dbReference type="InterPro" id="IPR004421">
    <property type="entry name" value="Carbamoyltransferase_HypF"/>
</dbReference>
<proteinExistence type="inferred from homology"/>
<reference evidence="12 13" key="1">
    <citation type="journal article" date="2016" name="Nat. Commun.">
        <title>Thousands of microbial genomes shed light on interconnected biogeochemical processes in an aquifer system.</title>
        <authorList>
            <person name="Anantharaman K."/>
            <person name="Brown C.T."/>
            <person name="Hug L.A."/>
            <person name="Sharon I."/>
            <person name="Castelle C.J."/>
            <person name="Probst A.J."/>
            <person name="Thomas B.C."/>
            <person name="Singh A."/>
            <person name="Wilkins M.J."/>
            <person name="Karaoz U."/>
            <person name="Brodie E.L."/>
            <person name="Williams K.H."/>
            <person name="Hubbard S.S."/>
            <person name="Banfield J.F."/>
        </authorList>
    </citation>
    <scope>NUCLEOTIDE SEQUENCE [LARGE SCALE GENOMIC DNA]</scope>
</reference>
<dbReference type="SUPFAM" id="SSF54975">
    <property type="entry name" value="Acylphosphatase/BLUF domain-like"/>
    <property type="match status" value="1"/>
</dbReference>
<keyword evidence="9" id="KW-0378">Hydrolase</keyword>
<dbReference type="InterPro" id="IPR051060">
    <property type="entry name" value="Carbamoyltrans_HypF-like"/>
</dbReference>
<gene>
    <name evidence="12" type="ORF">A2955_03385</name>
</gene>
<dbReference type="PROSITE" id="PS51160">
    <property type="entry name" value="ACYLPHOSPHATASE_3"/>
    <property type="match status" value="1"/>
</dbReference>
<evidence type="ECO:0000256" key="3">
    <source>
        <dbReference type="ARBA" id="ARBA00022598"/>
    </source>
</evidence>
<dbReference type="Pfam" id="PF00708">
    <property type="entry name" value="Acylphosphatase"/>
    <property type="match status" value="1"/>
</dbReference>
<dbReference type="PANTHER" id="PTHR42959">
    <property type="entry name" value="CARBAMOYLTRANSFERASE"/>
    <property type="match status" value="1"/>
</dbReference>
<evidence type="ECO:0000256" key="6">
    <source>
        <dbReference type="ARBA" id="ARBA00022833"/>
    </source>
</evidence>
<keyword evidence="3" id="KW-0436">Ligase</keyword>
<dbReference type="Pfam" id="PF01300">
    <property type="entry name" value="Sua5_yciO_yrdC"/>
    <property type="match status" value="1"/>
</dbReference>
<dbReference type="EMBL" id="MGHA01000018">
    <property type="protein sequence ID" value="OGM60289.1"/>
    <property type="molecule type" value="Genomic_DNA"/>
</dbReference>
<dbReference type="Gene3D" id="3.30.420.360">
    <property type="match status" value="1"/>
</dbReference>
<dbReference type="NCBIfam" id="TIGR00143">
    <property type="entry name" value="hypF"/>
    <property type="match status" value="1"/>
</dbReference>
<dbReference type="GO" id="GO:0008270">
    <property type="term" value="F:zinc ion binding"/>
    <property type="evidence" value="ECO:0007669"/>
    <property type="project" value="UniProtKB-KW"/>
</dbReference>
<keyword evidence="12" id="KW-0808">Transferase</keyword>
<dbReference type="Gene3D" id="3.30.420.40">
    <property type="match status" value="1"/>
</dbReference>
<dbReference type="UniPathway" id="UPA00335"/>
<dbReference type="FunFam" id="3.30.420.40:FF:000124">
    <property type="entry name" value="Carbamoyltransferase HypF"/>
    <property type="match status" value="1"/>
</dbReference>
<dbReference type="Gene3D" id="3.90.870.50">
    <property type="match status" value="1"/>
</dbReference>
<evidence type="ECO:0000313" key="13">
    <source>
        <dbReference type="Proteomes" id="UP000177501"/>
    </source>
</evidence>
<evidence type="ECO:0000259" key="11">
    <source>
        <dbReference type="PROSITE" id="PS51163"/>
    </source>
</evidence>
<evidence type="ECO:0000256" key="1">
    <source>
        <dbReference type="ARBA" id="ARBA00004711"/>
    </source>
</evidence>
<dbReference type="PROSITE" id="PS00150">
    <property type="entry name" value="ACYLPHOSPHATASE_1"/>
    <property type="match status" value="1"/>
</dbReference>
<evidence type="ECO:0000313" key="12">
    <source>
        <dbReference type="EMBL" id="OGM60289.1"/>
    </source>
</evidence>
<evidence type="ECO:0000256" key="2">
    <source>
        <dbReference type="ARBA" id="ARBA00008097"/>
    </source>
</evidence>
<sequence>MSTNLFIVKFTVKGIVQGVGFRPFVVKNAKKYNLKGWVLNDSNGVTLKIEGTERNITLFINEMKTNPPALAMIDKVNRVEKRKSNGVYSSFTIKKSVEMKHREALVSPDSDVCDDCLSELHDPKNRRYGYPFINCTNCGPRYSIIQDIPYDRKNTTMKNFVMCNKCKEEYENILDRRFHAQPIACWDCGPQLRLLDSTGNEVICKDPIKRAIKLLQEGKILAVKGIGGFHLMADPTQDEVVCKLRERKRRKHKPLALLSENIEEVKKYCKVGNEEEKVLKSNQRPILILEKKMPEMYSTHVAPNNKFYGVMLAYTPIQHLILHNNFGALVCTSANIIDHPIIYKNEEIIESVSNIADYILIHNRDIETRIDDSIVRVYKSPNKPNYVSDIRRARSYCPYPILISKTFPTGLGLGAELKNTICLNRDQKFFLSQHLGDLKNNSTYESFKECIKHLEKLLELKPKFIACDMHPDYYNTRYALNQGVLPVYQVQHHHAHMASCMAENGLENKKTLGIIFDGVGYGEDGNLWGGEFFVGNYLNYKRYAHFDYIPLLGGDIAVKEPYRIAIALLYQLYGKSLFGLKDLSVISNRKDGEIEILTKMAEKGINSPLSSSVGRIFDGISSLLGVCEYTDYEGQAAIELEQTIDSRDRKSKPYEYLVFKKNENIINLNYMIKGVVDDLSNKKSKSLISSRFHNTIVQICLDMANRARKEDGVQNIVLSGGAFQNVYLLENIEGILEYNNFRVYHHKLVPTNDGGISLGQLVVAGHRYLER</sequence>
<keyword evidence="4" id="KW-0479">Metal-binding</keyword>
<evidence type="ECO:0000259" key="10">
    <source>
        <dbReference type="PROSITE" id="PS51160"/>
    </source>
</evidence>
<evidence type="ECO:0000256" key="8">
    <source>
        <dbReference type="PIRNR" id="PIRNR006256"/>
    </source>
</evidence>
<comment type="catalytic activity">
    <reaction evidence="7">
        <text>C-terminal L-cysteinyl-[HypE protein] + carbamoyl phosphate + ATP + H2O = C-terminal S-carboxamide-L-cysteinyl-[HypE protein] + AMP + phosphate + diphosphate + H(+)</text>
        <dbReference type="Rhea" id="RHEA:55636"/>
        <dbReference type="Rhea" id="RHEA-COMP:14247"/>
        <dbReference type="Rhea" id="RHEA-COMP:14392"/>
        <dbReference type="ChEBI" id="CHEBI:15377"/>
        <dbReference type="ChEBI" id="CHEBI:15378"/>
        <dbReference type="ChEBI" id="CHEBI:30616"/>
        <dbReference type="ChEBI" id="CHEBI:33019"/>
        <dbReference type="ChEBI" id="CHEBI:43474"/>
        <dbReference type="ChEBI" id="CHEBI:58228"/>
        <dbReference type="ChEBI" id="CHEBI:76913"/>
        <dbReference type="ChEBI" id="CHEBI:139126"/>
        <dbReference type="ChEBI" id="CHEBI:456215"/>
    </reaction>
</comment>
<dbReference type="InterPro" id="IPR036046">
    <property type="entry name" value="Acylphosphatase-like_dom_sf"/>
</dbReference>
<dbReference type="PIRSF" id="PIRSF006256">
    <property type="entry name" value="CMPcnvr_hdrg_mat"/>
    <property type="match status" value="1"/>
</dbReference>
<dbReference type="PROSITE" id="PS51163">
    <property type="entry name" value="YRDC"/>
    <property type="match status" value="1"/>
</dbReference>
<dbReference type="GO" id="GO:0016743">
    <property type="term" value="F:carboxyl- or carbamoyltransferase activity"/>
    <property type="evidence" value="ECO:0007669"/>
    <property type="project" value="UniProtKB-UniRule"/>
</dbReference>
<comment type="catalytic activity">
    <reaction evidence="9">
        <text>an acyl phosphate + H2O = a carboxylate + phosphate + H(+)</text>
        <dbReference type="Rhea" id="RHEA:14965"/>
        <dbReference type="ChEBI" id="CHEBI:15377"/>
        <dbReference type="ChEBI" id="CHEBI:15378"/>
        <dbReference type="ChEBI" id="CHEBI:29067"/>
        <dbReference type="ChEBI" id="CHEBI:43474"/>
        <dbReference type="ChEBI" id="CHEBI:59918"/>
        <dbReference type="EC" id="3.6.1.7"/>
    </reaction>
</comment>
<organism evidence="12 13">
    <name type="scientific">Candidatus Woesebacteria bacterium RIFCSPLOWO2_01_FULL_37_19</name>
    <dbReference type="NCBI Taxonomy" id="1802514"/>
    <lineage>
        <taxon>Bacteria</taxon>
        <taxon>Candidatus Woeseibacteriota</taxon>
    </lineage>
</organism>
<dbReference type="InterPro" id="IPR006070">
    <property type="entry name" value="Sua5-like_dom"/>
</dbReference>
<comment type="caution">
    <text evidence="12">The sequence shown here is derived from an EMBL/GenBank/DDBJ whole genome shotgun (WGS) entry which is preliminary data.</text>
</comment>
<feature type="active site" evidence="9">
    <location>
        <position position="40"/>
    </location>
</feature>
<feature type="domain" description="YrdC-like" evidence="11">
    <location>
        <begin position="205"/>
        <end position="395"/>
    </location>
</feature>
<keyword evidence="6" id="KW-0862">Zinc</keyword>
<dbReference type="InterPro" id="IPR055128">
    <property type="entry name" value="HypF_C_2"/>
</dbReference>
<dbReference type="SUPFAM" id="SSF55821">
    <property type="entry name" value="YrdC/RibB"/>
    <property type="match status" value="1"/>
</dbReference>
<dbReference type="Pfam" id="PF17788">
    <property type="entry name" value="HypF_C"/>
    <property type="match status" value="1"/>
</dbReference>
<feature type="domain" description="Acylphosphatase-like" evidence="10">
    <location>
        <begin position="7"/>
        <end position="95"/>
    </location>
</feature>
<evidence type="ECO:0000256" key="9">
    <source>
        <dbReference type="PROSITE-ProRule" id="PRU00520"/>
    </source>
</evidence>
<evidence type="ECO:0000256" key="4">
    <source>
        <dbReference type="ARBA" id="ARBA00022723"/>
    </source>
</evidence>
<dbReference type="InterPro" id="IPR011125">
    <property type="entry name" value="Znf_HypF"/>
</dbReference>
<keyword evidence="5" id="KW-0863">Zinc-finger</keyword>
<dbReference type="InterPro" id="IPR017945">
    <property type="entry name" value="DHBP_synth_RibB-like_a/b_dom"/>
</dbReference>
<dbReference type="EC" id="6.2.-.-" evidence="8"/>
<dbReference type="GO" id="GO:0003998">
    <property type="term" value="F:acylphosphatase activity"/>
    <property type="evidence" value="ECO:0007669"/>
    <property type="project" value="UniProtKB-EC"/>
</dbReference>
<evidence type="ECO:0000256" key="7">
    <source>
        <dbReference type="ARBA" id="ARBA00048220"/>
    </source>
</evidence>
<dbReference type="STRING" id="1802514.A2955_03385"/>
<dbReference type="GO" id="GO:0016874">
    <property type="term" value="F:ligase activity"/>
    <property type="evidence" value="ECO:0007669"/>
    <property type="project" value="UniProtKB-UniRule"/>
</dbReference>
<dbReference type="Proteomes" id="UP000177501">
    <property type="component" value="Unassembled WGS sequence"/>
</dbReference>
<dbReference type="GO" id="GO:0003725">
    <property type="term" value="F:double-stranded RNA binding"/>
    <property type="evidence" value="ECO:0007669"/>
    <property type="project" value="InterPro"/>
</dbReference>
<dbReference type="InterPro" id="IPR017968">
    <property type="entry name" value="Acylphosphatase_CS"/>
</dbReference>
<dbReference type="PANTHER" id="PTHR42959:SF1">
    <property type="entry name" value="CARBAMOYLTRANSFERASE HYPF"/>
    <property type="match status" value="1"/>
</dbReference>
<comment type="pathway">
    <text evidence="1">Protein modification; [NiFe] hydrogenase maturation.</text>
</comment>
<feature type="active site" evidence="9">
    <location>
        <position position="22"/>
    </location>
</feature>
<comment type="similarity">
    <text evidence="2 8">Belongs to the carbamoyltransferase HypF family.</text>
</comment>